<dbReference type="SUPFAM" id="SSF56349">
    <property type="entry name" value="DNA breaking-rejoining enzymes"/>
    <property type="match status" value="1"/>
</dbReference>
<dbReference type="GO" id="GO:0003677">
    <property type="term" value="F:DNA binding"/>
    <property type="evidence" value="ECO:0007669"/>
    <property type="project" value="UniProtKB-KW"/>
</dbReference>
<proteinExistence type="predicted"/>
<gene>
    <name evidence="2" type="ORF">IAY_03931</name>
</gene>
<organism evidence="2 3">
    <name type="scientific">Bacillus cereus TIAC219</name>
    <dbReference type="NCBI Taxonomy" id="718222"/>
    <lineage>
        <taxon>Bacteria</taxon>
        <taxon>Bacillati</taxon>
        <taxon>Bacillota</taxon>
        <taxon>Bacilli</taxon>
        <taxon>Bacillales</taxon>
        <taxon>Bacillaceae</taxon>
        <taxon>Bacillus</taxon>
        <taxon>Bacillus cereus group</taxon>
    </lineage>
</organism>
<evidence type="ECO:0000256" key="1">
    <source>
        <dbReference type="ARBA" id="ARBA00023125"/>
    </source>
</evidence>
<dbReference type="AlphaFoldDB" id="A0ABC9SUI0"/>
<dbReference type="Proteomes" id="UP000014060">
    <property type="component" value="Unassembled WGS sequence"/>
</dbReference>
<evidence type="ECO:0000313" key="2">
    <source>
        <dbReference type="EMBL" id="EOQ59750.1"/>
    </source>
</evidence>
<dbReference type="InterPro" id="IPR011010">
    <property type="entry name" value="DNA_brk_join_enz"/>
</dbReference>
<reference evidence="2 3" key="1">
    <citation type="submission" date="2013-01" db="EMBL/GenBank/DDBJ databases">
        <title>The Genome Sequence of Bacillus cereus TIAC219.</title>
        <authorList>
            <consortium name="The Broad Institute Genome Sequencing Platform"/>
            <consortium name="The Broad Institute Genome Sequencing Center for Infectious Disease"/>
            <person name="Feldgarden M."/>
            <person name="Van der Auwera G.A."/>
            <person name="Mahillon J."/>
            <person name="Duprez V."/>
            <person name="Timmery S."/>
            <person name="Mattelet C."/>
            <person name="Dierick K."/>
            <person name="Sun M."/>
            <person name="Yu Z."/>
            <person name="Zhu L."/>
            <person name="Hu X."/>
            <person name="Shank E.B."/>
            <person name="Swiecicka I."/>
            <person name="Hansen B.M."/>
            <person name="Andrup L."/>
            <person name="Walker B."/>
            <person name="Young S.K."/>
            <person name="Zeng Q."/>
            <person name="Gargeya S."/>
            <person name="Fitzgerald M."/>
            <person name="Haas B."/>
            <person name="Abouelleil A."/>
            <person name="Alvarado L."/>
            <person name="Arachchi H.M."/>
            <person name="Berlin A.M."/>
            <person name="Chapman S.B."/>
            <person name="Dewar J."/>
            <person name="Goldberg J."/>
            <person name="Griggs A."/>
            <person name="Gujja S."/>
            <person name="Hansen M."/>
            <person name="Howarth C."/>
            <person name="Imamovic A."/>
            <person name="Larimer J."/>
            <person name="McCowan C."/>
            <person name="Murphy C."/>
            <person name="Neiman D."/>
            <person name="Pearson M."/>
            <person name="Priest M."/>
            <person name="Roberts A."/>
            <person name="Saif S."/>
            <person name="Shea T."/>
            <person name="Sisk P."/>
            <person name="Sykes S."/>
            <person name="Wortman J."/>
            <person name="Nusbaum C."/>
            <person name="Birren B."/>
        </authorList>
    </citation>
    <scope>NUCLEOTIDE SEQUENCE [LARGE SCALE GENOMIC DNA]</scope>
    <source>
        <strain evidence="2 3">TIAC219</strain>
    </source>
</reference>
<keyword evidence="1" id="KW-0238">DNA-binding</keyword>
<accession>A0ABC9SUI0</accession>
<evidence type="ECO:0000313" key="3">
    <source>
        <dbReference type="Proteomes" id="UP000014060"/>
    </source>
</evidence>
<protein>
    <recommendedName>
        <fullName evidence="4">Core-binding (CB) domain-containing protein</fullName>
    </recommendedName>
</protein>
<dbReference type="InterPro" id="IPR010998">
    <property type="entry name" value="Integrase_recombinase_N"/>
</dbReference>
<dbReference type="Gene3D" id="1.10.150.130">
    <property type="match status" value="1"/>
</dbReference>
<dbReference type="EMBL" id="AHCJ01000052">
    <property type="protein sequence ID" value="EOQ59750.1"/>
    <property type="molecule type" value="Genomic_DNA"/>
</dbReference>
<name>A0ABC9SUI0_BACCE</name>
<comment type="caution">
    <text evidence="2">The sequence shown here is derived from an EMBL/GenBank/DDBJ whole genome shotgun (WGS) entry which is preliminary data.</text>
</comment>
<evidence type="ECO:0008006" key="4">
    <source>
        <dbReference type="Google" id="ProtNLM"/>
    </source>
</evidence>
<sequence length="130" mass="15256">MSKRRDSLTISEDLSNVFSDRLKSDQRKKETVENRYTFNITIDKALDIVVRQMKATGLRERTINDHYLHVKHFMKITDTQYLEELKVNHIYEWLSSMNVSNQTKLTCLKCLKAFLGRCHDNGLILTFGVT</sequence>